<dbReference type="PROSITE" id="PS00518">
    <property type="entry name" value="ZF_RING_1"/>
    <property type="match status" value="1"/>
</dbReference>
<dbReference type="GO" id="GO:0008270">
    <property type="term" value="F:zinc ion binding"/>
    <property type="evidence" value="ECO:0007669"/>
    <property type="project" value="UniProtKB-KW"/>
</dbReference>
<protein>
    <recommendedName>
        <fullName evidence="3">RING-type E3 ubiquitin transferase</fullName>
        <ecNumber evidence="3">2.3.2.27</ecNumber>
    </recommendedName>
</protein>
<dbReference type="PANTHER" id="PTHR46076">
    <property type="entry name" value="E3 UBIQUITIN-PROTEIN LIGASE RING1 / RING 2 FAMILY MEMBER"/>
    <property type="match status" value="1"/>
</dbReference>
<dbReference type="PROSITE" id="PS50089">
    <property type="entry name" value="ZF_RING_2"/>
    <property type="match status" value="1"/>
</dbReference>
<dbReference type="Pfam" id="PF13923">
    <property type="entry name" value="zf-C3HC4_2"/>
    <property type="match status" value="1"/>
</dbReference>
<name>A0A9W6ZNI7_9STRA</name>
<keyword evidence="4" id="KW-0808">Transferase</keyword>
<dbReference type="Proteomes" id="UP001165082">
    <property type="component" value="Unassembled WGS sequence"/>
</dbReference>
<evidence type="ECO:0000256" key="2">
    <source>
        <dbReference type="ARBA" id="ARBA00004906"/>
    </source>
</evidence>
<keyword evidence="12" id="KW-1185">Reference proteome</keyword>
<dbReference type="InterPro" id="IPR043540">
    <property type="entry name" value="RING1/RING2"/>
</dbReference>
<evidence type="ECO:0000256" key="8">
    <source>
        <dbReference type="PROSITE-ProRule" id="PRU00175"/>
    </source>
</evidence>
<dbReference type="GO" id="GO:0061630">
    <property type="term" value="F:ubiquitin protein ligase activity"/>
    <property type="evidence" value="ECO:0007669"/>
    <property type="project" value="UniProtKB-EC"/>
</dbReference>
<feature type="non-terminal residue" evidence="11">
    <location>
        <position position="244"/>
    </location>
</feature>
<reference evidence="11" key="1">
    <citation type="submission" date="2022-07" db="EMBL/GenBank/DDBJ databases">
        <title>Genome analysis of Parmales, a sister group of diatoms, reveals the evolutionary specialization of diatoms from phago-mixotrophs to photoautotrophs.</title>
        <authorList>
            <person name="Ban H."/>
            <person name="Sato S."/>
            <person name="Yoshikawa S."/>
            <person name="Kazumasa Y."/>
            <person name="Nakamura Y."/>
            <person name="Ichinomiya M."/>
            <person name="Saitoh K."/>
            <person name="Sato N."/>
            <person name="Blanc-Mathieu R."/>
            <person name="Endo H."/>
            <person name="Kuwata A."/>
            <person name="Ogata H."/>
        </authorList>
    </citation>
    <scope>NUCLEOTIDE SEQUENCE</scope>
</reference>
<keyword evidence="5" id="KW-0479">Metal-binding</keyword>
<organism evidence="11 12">
    <name type="scientific">Triparma retinervis</name>
    <dbReference type="NCBI Taxonomy" id="2557542"/>
    <lineage>
        <taxon>Eukaryota</taxon>
        <taxon>Sar</taxon>
        <taxon>Stramenopiles</taxon>
        <taxon>Ochrophyta</taxon>
        <taxon>Bolidophyceae</taxon>
        <taxon>Parmales</taxon>
        <taxon>Triparmaceae</taxon>
        <taxon>Triparma</taxon>
    </lineage>
</organism>
<dbReference type="AlphaFoldDB" id="A0A9W6ZNI7"/>
<evidence type="ECO:0000313" key="11">
    <source>
        <dbReference type="EMBL" id="GMH56271.1"/>
    </source>
</evidence>
<evidence type="ECO:0000256" key="3">
    <source>
        <dbReference type="ARBA" id="ARBA00012483"/>
    </source>
</evidence>
<evidence type="ECO:0000256" key="1">
    <source>
        <dbReference type="ARBA" id="ARBA00000900"/>
    </source>
</evidence>
<dbReference type="CDD" id="cd16531">
    <property type="entry name" value="RING-HC_RING1-like"/>
    <property type="match status" value="1"/>
</dbReference>
<dbReference type="EC" id="2.3.2.27" evidence="3"/>
<dbReference type="InterPro" id="IPR001841">
    <property type="entry name" value="Znf_RING"/>
</dbReference>
<dbReference type="SMART" id="SM00184">
    <property type="entry name" value="RING"/>
    <property type="match status" value="1"/>
</dbReference>
<dbReference type="Gene3D" id="3.30.40.10">
    <property type="entry name" value="Zinc/RING finger domain, C3HC4 (zinc finger)"/>
    <property type="match status" value="1"/>
</dbReference>
<sequence length="244" mass="26932">MSGSAKGYVPPPIPFNPISKYEEYTEIEGVTLFELHGKPRTAETDPTVMKTLSTKVLDSELRCPICLMYLKNTHIVMLCLHRFCGDCIQKSIRIGKKECPSCRIHLPSRRSLRPDPNFDALIVTLYGDLDKLEENEAKEAEEINKRVNVNNALTNSQALGIAQQHAKRRLHKVTYPQASPRGGSTTASAGGQSAGQKRARSSSGGGARKKDAVNLVSFVLRKHPKEGSVGALDREYIRTSSELK</sequence>
<feature type="domain" description="RING-type" evidence="10">
    <location>
        <begin position="63"/>
        <end position="103"/>
    </location>
</feature>
<accession>A0A9W6ZNI7</accession>
<dbReference type="EMBL" id="BRXZ01003517">
    <property type="protein sequence ID" value="GMH56271.1"/>
    <property type="molecule type" value="Genomic_DNA"/>
</dbReference>
<dbReference type="SUPFAM" id="SSF57850">
    <property type="entry name" value="RING/U-box"/>
    <property type="match status" value="1"/>
</dbReference>
<dbReference type="PANTHER" id="PTHR46076:SF3">
    <property type="entry name" value="E3 UBIQUITIN-PROTEIN LIGASE RING1"/>
    <property type="match status" value="1"/>
</dbReference>
<evidence type="ECO:0000256" key="9">
    <source>
        <dbReference type="SAM" id="MobiDB-lite"/>
    </source>
</evidence>
<dbReference type="InterPro" id="IPR013083">
    <property type="entry name" value="Znf_RING/FYVE/PHD"/>
</dbReference>
<evidence type="ECO:0000256" key="7">
    <source>
        <dbReference type="ARBA" id="ARBA00022833"/>
    </source>
</evidence>
<dbReference type="GO" id="GO:0003682">
    <property type="term" value="F:chromatin binding"/>
    <property type="evidence" value="ECO:0007669"/>
    <property type="project" value="TreeGrafter"/>
</dbReference>
<keyword evidence="6 8" id="KW-0863">Zinc-finger</keyword>
<feature type="compositionally biased region" description="Low complexity" evidence="9">
    <location>
        <begin position="182"/>
        <end position="196"/>
    </location>
</feature>
<proteinExistence type="predicted"/>
<comment type="caution">
    <text evidence="11">The sequence shown here is derived from an EMBL/GenBank/DDBJ whole genome shotgun (WGS) entry which is preliminary data.</text>
</comment>
<comment type="catalytic activity">
    <reaction evidence="1">
        <text>S-ubiquitinyl-[E2 ubiquitin-conjugating enzyme]-L-cysteine + [acceptor protein]-L-lysine = [E2 ubiquitin-conjugating enzyme]-L-cysteine + N(6)-ubiquitinyl-[acceptor protein]-L-lysine.</text>
        <dbReference type="EC" id="2.3.2.27"/>
    </reaction>
</comment>
<dbReference type="GO" id="GO:0000151">
    <property type="term" value="C:ubiquitin ligase complex"/>
    <property type="evidence" value="ECO:0007669"/>
    <property type="project" value="InterPro"/>
</dbReference>
<evidence type="ECO:0000313" key="12">
    <source>
        <dbReference type="Proteomes" id="UP001165082"/>
    </source>
</evidence>
<dbReference type="OrthoDB" id="337575at2759"/>
<feature type="region of interest" description="Disordered" evidence="9">
    <location>
        <begin position="174"/>
        <end position="209"/>
    </location>
</feature>
<keyword evidence="7" id="KW-0862">Zinc</keyword>
<gene>
    <name evidence="11" type="ORF">TrRE_jg945</name>
</gene>
<evidence type="ECO:0000256" key="6">
    <source>
        <dbReference type="ARBA" id="ARBA00022771"/>
    </source>
</evidence>
<comment type="pathway">
    <text evidence="2">Protein modification; protein ubiquitination.</text>
</comment>
<evidence type="ECO:0000256" key="5">
    <source>
        <dbReference type="ARBA" id="ARBA00022723"/>
    </source>
</evidence>
<dbReference type="InterPro" id="IPR017907">
    <property type="entry name" value="Znf_RING_CS"/>
</dbReference>
<evidence type="ECO:0000259" key="10">
    <source>
        <dbReference type="PROSITE" id="PS50089"/>
    </source>
</evidence>
<evidence type="ECO:0000256" key="4">
    <source>
        <dbReference type="ARBA" id="ARBA00022679"/>
    </source>
</evidence>
<dbReference type="GO" id="GO:0031519">
    <property type="term" value="C:PcG protein complex"/>
    <property type="evidence" value="ECO:0007669"/>
    <property type="project" value="TreeGrafter"/>
</dbReference>